<feature type="transmembrane region" description="Helical" evidence="6">
    <location>
        <begin position="331"/>
        <end position="347"/>
    </location>
</feature>
<feature type="transmembrane region" description="Helical" evidence="6">
    <location>
        <begin position="147"/>
        <end position="167"/>
    </location>
</feature>
<feature type="transmembrane region" description="Helical" evidence="6">
    <location>
        <begin position="179"/>
        <end position="199"/>
    </location>
</feature>
<keyword evidence="3 6" id="KW-0812">Transmembrane</keyword>
<dbReference type="Proteomes" id="UP001338309">
    <property type="component" value="Unassembled WGS sequence"/>
</dbReference>
<feature type="transmembrane region" description="Helical" evidence="6">
    <location>
        <begin position="291"/>
        <end position="310"/>
    </location>
</feature>
<comment type="caution">
    <text evidence="7">The sequence shown here is derived from an EMBL/GenBank/DDBJ whole genome shotgun (WGS) entry which is preliminary data.</text>
</comment>
<comment type="subcellular location">
    <subcellularLocation>
        <location evidence="1">Cell membrane</location>
        <topology evidence="1">Multi-pass membrane protein</topology>
    </subcellularLocation>
</comment>
<feature type="transmembrane region" description="Helical" evidence="6">
    <location>
        <begin position="245"/>
        <end position="266"/>
    </location>
</feature>
<evidence type="ECO:0000256" key="6">
    <source>
        <dbReference type="SAM" id="Phobius"/>
    </source>
</evidence>
<gene>
    <name evidence="7" type="ORF">Aconfl_21820</name>
</gene>
<name>A0ABQ6PNJ7_9BACT</name>
<feature type="transmembrane region" description="Helical" evidence="6">
    <location>
        <begin position="36"/>
        <end position="57"/>
    </location>
</feature>
<evidence type="ECO:0000256" key="5">
    <source>
        <dbReference type="ARBA" id="ARBA00023136"/>
    </source>
</evidence>
<reference evidence="7 8" key="1">
    <citation type="submission" date="2023-08" db="EMBL/GenBank/DDBJ databases">
        <title>Draft genome sequence of Algoriphagus confluentis.</title>
        <authorList>
            <person name="Takatani N."/>
            <person name="Hosokawa M."/>
            <person name="Sawabe T."/>
        </authorList>
    </citation>
    <scope>NUCLEOTIDE SEQUENCE [LARGE SCALE GENOMIC DNA]</scope>
    <source>
        <strain evidence="7 8">NBRC 111222</strain>
    </source>
</reference>
<evidence type="ECO:0000256" key="4">
    <source>
        <dbReference type="ARBA" id="ARBA00022989"/>
    </source>
</evidence>
<evidence type="ECO:0008006" key="9">
    <source>
        <dbReference type="Google" id="ProtNLM"/>
    </source>
</evidence>
<evidence type="ECO:0000256" key="3">
    <source>
        <dbReference type="ARBA" id="ARBA00022692"/>
    </source>
</evidence>
<dbReference type="EMBL" id="BTPD01000006">
    <property type="protein sequence ID" value="GMQ29539.1"/>
    <property type="molecule type" value="Genomic_DNA"/>
</dbReference>
<accession>A0ABQ6PNJ7</accession>
<keyword evidence="8" id="KW-1185">Reference proteome</keyword>
<keyword evidence="2" id="KW-1003">Cell membrane</keyword>
<protein>
    <recommendedName>
        <fullName evidence="9">Polysaccharide biosynthesis protein</fullName>
    </recommendedName>
</protein>
<dbReference type="InterPro" id="IPR050833">
    <property type="entry name" value="Poly_Biosynth_Transport"/>
</dbReference>
<evidence type="ECO:0000256" key="1">
    <source>
        <dbReference type="ARBA" id="ARBA00004651"/>
    </source>
</evidence>
<keyword evidence="4 6" id="KW-1133">Transmembrane helix</keyword>
<dbReference type="PANTHER" id="PTHR30250:SF11">
    <property type="entry name" value="O-ANTIGEN TRANSPORTER-RELATED"/>
    <property type="match status" value="1"/>
</dbReference>
<dbReference type="PANTHER" id="PTHR30250">
    <property type="entry name" value="PST FAMILY PREDICTED COLANIC ACID TRANSPORTER"/>
    <property type="match status" value="1"/>
</dbReference>
<evidence type="ECO:0000256" key="2">
    <source>
        <dbReference type="ARBA" id="ARBA00022475"/>
    </source>
</evidence>
<evidence type="ECO:0000313" key="7">
    <source>
        <dbReference type="EMBL" id="GMQ29539.1"/>
    </source>
</evidence>
<dbReference type="InterPro" id="IPR002797">
    <property type="entry name" value="Polysacc_synth"/>
</dbReference>
<proteinExistence type="predicted"/>
<keyword evidence="5 6" id="KW-0472">Membrane</keyword>
<feature type="transmembrane region" description="Helical" evidence="6">
    <location>
        <begin position="394"/>
        <end position="416"/>
    </location>
</feature>
<feature type="transmembrane region" description="Helical" evidence="6">
    <location>
        <begin position="422"/>
        <end position="440"/>
    </location>
</feature>
<feature type="transmembrane region" description="Helical" evidence="6">
    <location>
        <begin position="108"/>
        <end position="127"/>
    </location>
</feature>
<sequence>MMDKWINKFQRYPKIYALLTKASSSEIFRRILRGSFWNAILNFFSKGISFVGTVIIIRLIGKEAYGEFGMLNSTIAMFGMFTTFSISQTATKHIAEYRSNNKPRAGRIIGLSFLFSAALGFLIFLVLQASAGYLATTSLEAPHLEGSLRLMATGMLFGSLNGAQYGVINGLEAFKENSFLGIVLGISLTLVKIGLTYGYGFNGAVLGMTVEPLITYLATFYLVRKLLYRSSLQVLFKGALQESKILFNYSLPSLLSGLLIFPTNWYTMSLLATNKQGGYDDLADFNVANQWFNVLIFITYILVSSFLPIFSDLWARGEIRKVNQIVKNASWTILGIFIPISIIFLIFGEDIAKIYGAEYAGVGLLIFVSVFTLIPQSLAIVLNNVLVATGRLWTSLLVFLVWSITFIGFTFALLSYSSMGLIMARLIAFLCYLGLLFFIYKTYYRKSVLNLQRS</sequence>
<organism evidence="7 8">
    <name type="scientific">Algoriphagus confluentis</name>
    <dbReference type="NCBI Taxonomy" id="1697556"/>
    <lineage>
        <taxon>Bacteria</taxon>
        <taxon>Pseudomonadati</taxon>
        <taxon>Bacteroidota</taxon>
        <taxon>Cytophagia</taxon>
        <taxon>Cytophagales</taxon>
        <taxon>Cyclobacteriaceae</taxon>
        <taxon>Algoriphagus</taxon>
    </lineage>
</organism>
<evidence type="ECO:0000313" key="8">
    <source>
        <dbReference type="Proteomes" id="UP001338309"/>
    </source>
</evidence>
<feature type="transmembrane region" description="Helical" evidence="6">
    <location>
        <begin position="69"/>
        <end position="87"/>
    </location>
</feature>
<feature type="transmembrane region" description="Helical" evidence="6">
    <location>
        <begin position="359"/>
        <end position="382"/>
    </location>
</feature>
<feature type="transmembrane region" description="Helical" evidence="6">
    <location>
        <begin position="205"/>
        <end position="224"/>
    </location>
</feature>
<dbReference type="Pfam" id="PF01943">
    <property type="entry name" value="Polysacc_synt"/>
    <property type="match status" value="1"/>
</dbReference>